<reference evidence="1" key="1">
    <citation type="journal article" date="2020" name="Nature">
        <title>Giant virus diversity and host interactions through global metagenomics.</title>
        <authorList>
            <person name="Schulz F."/>
            <person name="Roux S."/>
            <person name="Paez-Espino D."/>
            <person name="Jungbluth S."/>
            <person name="Walsh D.A."/>
            <person name="Denef V.J."/>
            <person name="McMahon K.D."/>
            <person name="Konstantinidis K.T."/>
            <person name="Eloe-Fadrosh E.A."/>
            <person name="Kyrpides N.C."/>
            <person name="Woyke T."/>
        </authorList>
    </citation>
    <scope>NUCLEOTIDE SEQUENCE</scope>
    <source>
        <strain evidence="1">GVMAG-M-3300027708-39</strain>
    </source>
</reference>
<sequence>MYNKVFMNYYTLPKINNIITIKLNKSHCEIDPYISQTLINYYNELKNNINILCKNINLNNHVKLEQNNVEKLDNIINYNSYTYNHIDYNEVIKLVNPHEYIFSKVPGSNFSVSKLKPKSIMFYDLLEMFKTLNLLDSFNFDIMNSLIIGENYEDSLECLEMLRENHNDDKFFCFHEYNSKLYSLIEKTKFNFIIYETNNFENINQYVIKLIELLLIILNHLKENSIIILKINNIYYKPIIEILYIFCSFFEKTHIIKPNTSNIITPDKYIILQNLKLNHYSFEIINNYVVSLNKFIVENSNNNNIDNESQCDFKIHNIIDSKIPYFFLNKIDDINIIIGQQQLDLLNQIINILKGKNKEEKLETLKKNNIQRCVNWCEKFKIPYNKFSDKINIFLPNN</sequence>
<organism evidence="1">
    <name type="scientific">viral metagenome</name>
    <dbReference type="NCBI Taxonomy" id="1070528"/>
    <lineage>
        <taxon>unclassified sequences</taxon>
        <taxon>metagenomes</taxon>
        <taxon>organismal metagenomes</taxon>
    </lineage>
</organism>
<evidence type="ECO:0000313" key="1">
    <source>
        <dbReference type="EMBL" id="QHU04106.1"/>
    </source>
</evidence>
<dbReference type="EMBL" id="MN740394">
    <property type="protein sequence ID" value="QHU04106.1"/>
    <property type="molecule type" value="Genomic_DNA"/>
</dbReference>
<protein>
    <recommendedName>
        <fullName evidence="2">Ribosomal RNA methyltransferase FtsJ domain-containing protein</fullName>
    </recommendedName>
</protein>
<dbReference type="Gene3D" id="3.40.50.12760">
    <property type="match status" value="1"/>
</dbReference>
<dbReference type="AlphaFoldDB" id="A0A6C0JH56"/>
<evidence type="ECO:0008006" key="2">
    <source>
        <dbReference type="Google" id="ProtNLM"/>
    </source>
</evidence>
<name>A0A6C0JH56_9ZZZZ</name>
<proteinExistence type="predicted"/>
<accession>A0A6C0JH56</accession>